<protein>
    <submittedName>
        <fullName evidence="5">FCD domain-containing protein</fullName>
    </submittedName>
</protein>
<evidence type="ECO:0000256" key="2">
    <source>
        <dbReference type="ARBA" id="ARBA00023125"/>
    </source>
</evidence>
<dbReference type="InterPro" id="IPR000524">
    <property type="entry name" value="Tscrpt_reg_HTH_GntR"/>
</dbReference>
<dbReference type="PROSITE" id="PS50949">
    <property type="entry name" value="HTH_GNTR"/>
    <property type="match status" value="1"/>
</dbReference>
<dbReference type="InterPro" id="IPR008920">
    <property type="entry name" value="TF_FadR/GntR_C"/>
</dbReference>
<dbReference type="Gene3D" id="1.20.120.530">
    <property type="entry name" value="GntR ligand-binding domain-like"/>
    <property type="match status" value="1"/>
</dbReference>
<reference evidence="5 6" key="1">
    <citation type="submission" date="2019-12" db="EMBL/GenBank/DDBJ databases">
        <authorList>
            <person name="Kim Y.S."/>
        </authorList>
    </citation>
    <scope>NUCLEOTIDE SEQUENCE [LARGE SCALE GENOMIC DNA]</scope>
    <source>
        <strain evidence="5 6">MMS17-SY077</strain>
    </source>
</reference>
<keyword evidence="2" id="KW-0238">DNA-binding</keyword>
<dbReference type="Proteomes" id="UP000438182">
    <property type="component" value="Unassembled WGS sequence"/>
</dbReference>
<proteinExistence type="predicted"/>
<accession>A0A6I4NVA0</accession>
<dbReference type="InterPro" id="IPR011711">
    <property type="entry name" value="GntR_C"/>
</dbReference>
<evidence type="ECO:0000256" key="1">
    <source>
        <dbReference type="ARBA" id="ARBA00023015"/>
    </source>
</evidence>
<evidence type="ECO:0000259" key="4">
    <source>
        <dbReference type="PROSITE" id="PS50949"/>
    </source>
</evidence>
<keyword evidence="6" id="KW-1185">Reference proteome</keyword>
<dbReference type="Pfam" id="PF07729">
    <property type="entry name" value="FCD"/>
    <property type="match status" value="1"/>
</dbReference>
<dbReference type="RefSeq" id="WP_160422276.1">
    <property type="nucleotide sequence ID" value="NZ_WSTA01000001.1"/>
</dbReference>
<evidence type="ECO:0000313" key="5">
    <source>
        <dbReference type="EMBL" id="MWB97002.1"/>
    </source>
</evidence>
<dbReference type="EMBL" id="WSTA01000001">
    <property type="protein sequence ID" value="MWB97002.1"/>
    <property type="molecule type" value="Genomic_DNA"/>
</dbReference>
<dbReference type="Pfam" id="PF00392">
    <property type="entry name" value="GntR"/>
    <property type="match status" value="1"/>
</dbReference>
<evidence type="ECO:0000256" key="3">
    <source>
        <dbReference type="ARBA" id="ARBA00023163"/>
    </source>
</evidence>
<dbReference type="AlphaFoldDB" id="A0A6I4NVA0"/>
<name>A0A6I4NVA0_9MICO</name>
<dbReference type="PANTHER" id="PTHR43537">
    <property type="entry name" value="TRANSCRIPTIONAL REGULATOR, GNTR FAMILY"/>
    <property type="match status" value="1"/>
</dbReference>
<dbReference type="SMART" id="SM00895">
    <property type="entry name" value="FCD"/>
    <property type="match status" value="1"/>
</dbReference>
<keyword evidence="1" id="KW-0805">Transcription regulation</keyword>
<gene>
    <name evidence="5" type="ORF">GB864_00295</name>
</gene>
<dbReference type="SUPFAM" id="SSF48008">
    <property type="entry name" value="GntR ligand-binding domain-like"/>
    <property type="match status" value="1"/>
</dbReference>
<dbReference type="PANTHER" id="PTHR43537:SF45">
    <property type="entry name" value="GNTR FAMILY REGULATORY PROTEIN"/>
    <property type="match status" value="1"/>
</dbReference>
<dbReference type="Gene3D" id="1.10.10.10">
    <property type="entry name" value="Winged helix-like DNA-binding domain superfamily/Winged helix DNA-binding domain"/>
    <property type="match status" value="1"/>
</dbReference>
<dbReference type="SUPFAM" id="SSF46785">
    <property type="entry name" value="Winged helix' DNA-binding domain"/>
    <property type="match status" value="1"/>
</dbReference>
<dbReference type="GO" id="GO:0003677">
    <property type="term" value="F:DNA binding"/>
    <property type="evidence" value="ECO:0007669"/>
    <property type="project" value="UniProtKB-KW"/>
</dbReference>
<comment type="caution">
    <text evidence="5">The sequence shown here is derived from an EMBL/GenBank/DDBJ whole genome shotgun (WGS) entry which is preliminary data.</text>
</comment>
<dbReference type="GO" id="GO:0003700">
    <property type="term" value="F:DNA-binding transcription factor activity"/>
    <property type="evidence" value="ECO:0007669"/>
    <property type="project" value="InterPro"/>
</dbReference>
<dbReference type="InterPro" id="IPR036390">
    <property type="entry name" value="WH_DNA-bd_sf"/>
</dbReference>
<sequence length="237" mass="24536">MSDAVAPSQTQESGAYARLRAAILDFGLAPGAAVSERGLEVVAGASRTPVRAALHRLETEGLVRREPRGWRIAPIDLDELGAVMEYREAIEVAVVALAAERASDEQLQALRELAGHEASDPDAGLREGGDFHLALARAAGNPFLIVGLGETLTRLSRTRRLEAATPESRAGAQAEHLAIAEAVAARDAARARDLVVAHGRGTRDRLLALLAVERGGLAGATGAVSGGGARAAAEPIG</sequence>
<keyword evidence="3" id="KW-0804">Transcription</keyword>
<evidence type="ECO:0000313" key="6">
    <source>
        <dbReference type="Proteomes" id="UP000438182"/>
    </source>
</evidence>
<dbReference type="InterPro" id="IPR036388">
    <property type="entry name" value="WH-like_DNA-bd_sf"/>
</dbReference>
<organism evidence="5 6">
    <name type="scientific">Agromyces seonyuensis</name>
    <dbReference type="NCBI Taxonomy" id="2662446"/>
    <lineage>
        <taxon>Bacteria</taxon>
        <taxon>Bacillati</taxon>
        <taxon>Actinomycetota</taxon>
        <taxon>Actinomycetes</taxon>
        <taxon>Micrococcales</taxon>
        <taxon>Microbacteriaceae</taxon>
        <taxon>Agromyces</taxon>
    </lineage>
</organism>
<dbReference type="SMART" id="SM00345">
    <property type="entry name" value="HTH_GNTR"/>
    <property type="match status" value="1"/>
</dbReference>
<feature type="domain" description="HTH gntR-type" evidence="4">
    <location>
        <begin position="9"/>
        <end position="75"/>
    </location>
</feature>